<dbReference type="OrthoDB" id="6512771at2759"/>
<feature type="compositionally biased region" description="Acidic residues" evidence="10">
    <location>
        <begin position="1323"/>
        <end position="1335"/>
    </location>
</feature>
<evidence type="ECO:0000256" key="7">
    <source>
        <dbReference type="ARBA" id="ARBA00023015"/>
    </source>
</evidence>
<keyword evidence="4" id="KW-0677">Repeat</keyword>
<comment type="similarity">
    <text evidence="2">Belongs to the NFX1 family.</text>
</comment>
<name>A0A0L0V2V6_9BASI</name>
<feature type="domain" description="NF-X1-type" evidence="11">
    <location>
        <begin position="818"/>
        <end position="840"/>
    </location>
</feature>
<dbReference type="CDD" id="cd06008">
    <property type="entry name" value="NF-X1-zinc-finger"/>
    <property type="match status" value="5"/>
</dbReference>
<feature type="domain" description="NF-X1-type" evidence="11">
    <location>
        <begin position="477"/>
        <end position="509"/>
    </location>
</feature>
<evidence type="ECO:0000256" key="9">
    <source>
        <dbReference type="ARBA" id="ARBA00023242"/>
    </source>
</evidence>
<feature type="domain" description="NF-X1-type" evidence="11">
    <location>
        <begin position="733"/>
        <end position="753"/>
    </location>
</feature>
<dbReference type="PANTHER" id="PTHR12360">
    <property type="entry name" value="NUCLEAR TRANSCRIPTION FACTOR, X-BOX BINDING 1 NFX1"/>
    <property type="match status" value="1"/>
</dbReference>
<feature type="domain" description="NF-X1-type" evidence="11">
    <location>
        <begin position="332"/>
        <end position="350"/>
    </location>
</feature>
<feature type="region of interest" description="Disordered" evidence="10">
    <location>
        <begin position="1207"/>
        <end position="1275"/>
    </location>
</feature>
<evidence type="ECO:0000256" key="1">
    <source>
        <dbReference type="ARBA" id="ARBA00004123"/>
    </source>
</evidence>
<feature type="compositionally biased region" description="Polar residues" evidence="10">
    <location>
        <begin position="1302"/>
        <end position="1312"/>
    </location>
</feature>
<feature type="compositionally biased region" description="Basic residues" evidence="10">
    <location>
        <begin position="1211"/>
        <end position="1220"/>
    </location>
</feature>
<feature type="domain" description="NF-X1-type" evidence="11">
    <location>
        <begin position="397"/>
        <end position="416"/>
    </location>
</feature>
<evidence type="ECO:0000256" key="8">
    <source>
        <dbReference type="ARBA" id="ARBA00023163"/>
    </source>
</evidence>
<feature type="compositionally biased region" description="Basic and acidic residues" evidence="10">
    <location>
        <begin position="1313"/>
        <end position="1322"/>
    </location>
</feature>
<keyword evidence="13" id="KW-1185">Reference proteome</keyword>
<accession>A0A0L0V2V6</accession>
<proteinExistence type="inferred from homology"/>
<feature type="compositionally biased region" description="Low complexity" evidence="10">
    <location>
        <begin position="1222"/>
        <end position="1231"/>
    </location>
</feature>
<comment type="caution">
    <text evidence="12">The sequence shown here is derived from an EMBL/GenBank/DDBJ whole genome shotgun (WGS) entry which is preliminary data.</text>
</comment>
<evidence type="ECO:0000256" key="2">
    <source>
        <dbReference type="ARBA" id="ARBA00007269"/>
    </source>
</evidence>
<dbReference type="InterPro" id="IPR000967">
    <property type="entry name" value="Znf_NFX1"/>
</dbReference>
<feature type="compositionally biased region" description="Basic residues" evidence="10">
    <location>
        <begin position="44"/>
        <end position="55"/>
    </location>
</feature>
<dbReference type="PANTHER" id="PTHR12360:SF12">
    <property type="entry name" value="TRANSCRIPTIONAL REPRESSOR NF-X1"/>
    <property type="match status" value="1"/>
</dbReference>
<keyword evidence="9" id="KW-0539">Nucleus</keyword>
<feature type="domain" description="NF-X1-type" evidence="11">
    <location>
        <begin position="676"/>
        <end position="695"/>
    </location>
</feature>
<feature type="compositionally biased region" description="Polar residues" evidence="10">
    <location>
        <begin position="161"/>
        <end position="187"/>
    </location>
</feature>
<feature type="compositionally biased region" description="Low complexity" evidence="10">
    <location>
        <begin position="65"/>
        <end position="80"/>
    </location>
</feature>
<evidence type="ECO:0000256" key="3">
    <source>
        <dbReference type="ARBA" id="ARBA00022723"/>
    </source>
</evidence>
<feature type="region of interest" description="Disordered" evidence="10">
    <location>
        <begin position="1298"/>
        <end position="1335"/>
    </location>
</feature>
<dbReference type="GO" id="GO:0008270">
    <property type="term" value="F:zinc ion binding"/>
    <property type="evidence" value="ECO:0007669"/>
    <property type="project" value="UniProtKB-KW"/>
</dbReference>
<evidence type="ECO:0000256" key="6">
    <source>
        <dbReference type="ARBA" id="ARBA00022833"/>
    </source>
</evidence>
<feature type="compositionally biased region" description="Polar residues" evidence="10">
    <location>
        <begin position="122"/>
        <end position="138"/>
    </location>
</feature>
<keyword evidence="5" id="KW-0863">Zinc-finger</keyword>
<dbReference type="EMBL" id="AJIL01000133">
    <property type="protein sequence ID" value="KNE93640.1"/>
    <property type="molecule type" value="Genomic_DNA"/>
</dbReference>
<keyword evidence="6" id="KW-0862">Zinc</keyword>
<feature type="region of interest" description="Disordered" evidence="10">
    <location>
        <begin position="1036"/>
        <end position="1062"/>
    </location>
</feature>
<feature type="domain" description="NF-X1-type" evidence="11">
    <location>
        <begin position="538"/>
        <end position="556"/>
    </location>
</feature>
<evidence type="ECO:0000313" key="12">
    <source>
        <dbReference type="EMBL" id="KNE93640.1"/>
    </source>
</evidence>
<dbReference type="GO" id="GO:0000977">
    <property type="term" value="F:RNA polymerase II transcription regulatory region sequence-specific DNA binding"/>
    <property type="evidence" value="ECO:0007669"/>
    <property type="project" value="TreeGrafter"/>
</dbReference>
<dbReference type="InterPro" id="IPR034078">
    <property type="entry name" value="NFX1_fam"/>
</dbReference>
<evidence type="ECO:0000259" key="11">
    <source>
        <dbReference type="SMART" id="SM00438"/>
    </source>
</evidence>
<evidence type="ECO:0000256" key="5">
    <source>
        <dbReference type="ARBA" id="ARBA00022771"/>
    </source>
</evidence>
<keyword evidence="8" id="KW-0804">Transcription</keyword>
<reference evidence="13" key="1">
    <citation type="submission" date="2014-03" db="EMBL/GenBank/DDBJ databases">
        <title>The Genome Sequence of Puccinia striiformis f. sp. tritici PST-78.</title>
        <authorList>
            <consortium name="The Broad Institute Genome Sequencing Platform"/>
            <person name="Cuomo C."/>
            <person name="Hulbert S."/>
            <person name="Chen X."/>
            <person name="Walker B."/>
            <person name="Young S.K."/>
            <person name="Zeng Q."/>
            <person name="Gargeya S."/>
            <person name="Fitzgerald M."/>
            <person name="Haas B."/>
            <person name="Abouelleil A."/>
            <person name="Alvarado L."/>
            <person name="Arachchi H.M."/>
            <person name="Berlin A.M."/>
            <person name="Chapman S.B."/>
            <person name="Goldberg J."/>
            <person name="Griggs A."/>
            <person name="Gujja S."/>
            <person name="Hansen M."/>
            <person name="Howarth C."/>
            <person name="Imamovic A."/>
            <person name="Larimer J."/>
            <person name="McCowan C."/>
            <person name="Montmayeur A."/>
            <person name="Murphy C."/>
            <person name="Neiman D."/>
            <person name="Pearson M."/>
            <person name="Priest M."/>
            <person name="Roberts A."/>
            <person name="Saif S."/>
            <person name="Shea T."/>
            <person name="Sisk P."/>
            <person name="Sykes S."/>
            <person name="Wortman J."/>
            <person name="Nusbaum C."/>
            <person name="Birren B."/>
        </authorList>
    </citation>
    <scope>NUCLEOTIDE SEQUENCE [LARGE SCALE GENOMIC DNA]</scope>
    <source>
        <strain evidence="13">race PST-78</strain>
    </source>
</reference>
<keyword evidence="3" id="KW-0479">Metal-binding</keyword>
<protein>
    <recommendedName>
        <fullName evidence="11">NF-X1-type domain-containing protein</fullName>
    </recommendedName>
</protein>
<dbReference type="SMART" id="SM00438">
    <property type="entry name" value="ZnF_NFX"/>
    <property type="match status" value="8"/>
</dbReference>
<gene>
    <name evidence="12" type="ORF">PSTG_13016</name>
</gene>
<dbReference type="Proteomes" id="UP000054564">
    <property type="component" value="Unassembled WGS sequence"/>
</dbReference>
<feature type="region of interest" description="Disordered" evidence="10">
    <location>
        <begin position="1"/>
        <end position="187"/>
    </location>
</feature>
<dbReference type="STRING" id="1165861.A0A0L0V2V6"/>
<feature type="compositionally biased region" description="Low complexity" evidence="10">
    <location>
        <begin position="1"/>
        <end position="43"/>
    </location>
</feature>
<evidence type="ECO:0000313" key="13">
    <source>
        <dbReference type="Proteomes" id="UP000054564"/>
    </source>
</evidence>
<dbReference type="GO" id="GO:0000981">
    <property type="term" value="F:DNA-binding transcription factor activity, RNA polymerase II-specific"/>
    <property type="evidence" value="ECO:0007669"/>
    <property type="project" value="TreeGrafter"/>
</dbReference>
<feature type="domain" description="NF-X1-type" evidence="11">
    <location>
        <begin position="789"/>
        <end position="809"/>
    </location>
</feature>
<organism evidence="12 13">
    <name type="scientific">Puccinia striiformis f. sp. tritici PST-78</name>
    <dbReference type="NCBI Taxonomy" id="1165861"/>
    <lineage>
        <taxon>Eukaryota</taxon>
        <taxon>Fungi</taxon>
        <taxon>Dikarya</taxon>
        <taxon>Basidiomycota</taxon>
        <taxon>Pucciniomycotina</taxon>
        <taxon>Pucciniomycetes</taxon>
        <taxon>Pucciniales</taxon>
        <taxon>Pucciniaceae</taxon>
        <taxon>Puccinia</taxon>
    </lineage>
</organism>
<sequence length="1335" mass="147401">MSSQAQQLSTSTQQQQQPSTQSQQPATTTTTAAIETTRNSSTRNNRHRNNNRNRNPHPQQSTSFNNLSQPQQQSINPNQHARSDQQQRRQHQQKSRNPSAQDHFHRPNPNNNRQPPPHLTHAPQQAGSTSTLTPTPVGNNHDHSNQSSSARPNRNQRKKTFGSTLTDQAHQRGAANQDSKASTPITPVDLSSLSLSARLIVELSSSTYDCSICISPIAPHHPIYNCPNCYAVFHLNCSNKWASRSVADTSAKAILLRDRDRIPCSEEALKGEWRCPGCQDRQIGQDSIPNKYTCWCGKVEQLNSRNKNHQAGRSKIPHSCGKRCGKISAKGCTHGCMEECHPGSCAPCPAVIKTKCYCQKTELSIRCSQLYSNRTQLEQVNSELLSCGEVCNHDLSCGLHPCKQVCHPEDCEECTVTRQKSCYCGHVLLDDQKCSDKVNQHPFPQSNPEKLTCVSEDGSEWLGEFACKDPCERKYDCGIHSCELTCHPHLVSTPLTCPFSVELVKNCPCGTTSLDDRQTCSDPIPTCHNPCGKLIASCGHLCPKICHLGPCGPCKSLVTTLCNCGKDKIVRQCIELEQLIESAILENELRIPSERKDLETVKTEAIEYRCERPCRVLRHCGKHTCHRRCCPLSFLENILHTGSKHKKSQAAARQHEDEDPLGLHVCDLKCNKKLSCGLHSCQLQDHRGPCPTCLQASFDEWFCHCGATVIQPPVPCGTKIDCHGPCQRPPPSCGHPKPPHTCHEEPDCPPCPYLTEKPCQCDKKKPVKNVRCSQPKVSCGSTCDNLLSCGAHRCSRQCHPSGQCEACDRECLKPRKHCGHGCQQKCHAPSSCRTEDPCEATIDIQCGCGRITQKIKCASCDGRPEGNQERALKCNDDCILFQRNLAVANALQITQPPSTENQSSATIEWSSRLLNFFGTHALFAKAIEKQLAEFLKSDLSIKLSSSKNSLIISTFSKLKQAFLLELVPYYRIKPETVGEEPRFTVKLVKDCNSCLPTTLLSEAHKTQLDPNKSHANQDKGSSLPVLGTTLLRIPSGSSTGISPPKNEHNHSSGKGPSTLSGADDPSMICGANQIFSILFNGVFGYDRQSLTELIGSAMNYSKNDNQVKFLLTWIKDEDVLLRLSASSSPGSQTDFDHLVLIYKSVVSDFYCSDSDVENGRTCVRKQFCKSMTFVKVELVDEVRLSGGTDGEGFKIKNMEPIEISMESKHEDHHHHLHKQGWKSSTTSTSNNKKLHSKLFDPSQHSTSNRFSSLLSSSSNAPPNRNPGFHPHSSSSTFGNSSFGDVISGGFNRPPIAVLAPMASTSTSSNGGRNRSDSKLKVQEEEDVVDDWETEV</sequence>
<keyword evidence="7" id="KW-0805">Transcription regulation</keyword>
<evidence type="ECO:0000256" key="10">
    <source>
        <dbReference type="SAM" id="MobiDB-lite"/>
    </source>
</evidence>
<dbReference type="GO" id="GO:0005634">
    <property type="term" value="C:nucleus"/>
    <property type="evidence" value="ECO:0007669"/>
    <property type="project" value="UniProtKB-SubCell"/>
</dbReference>
<dbReference type="GO" id="GO:0000122">
    <property type="term" value="P:negative regulation of transcription by RNA polymerase II"/>
    <property type="evidence" value="ECO:0007669"/>
    <property type="project" value="TreeGrafter"/>
</dbReference>
<comment type="subcellular location">
    <subcellularLocation>
        <location evidence="1">Nucleus</location>
    </subcellularLocation>
</comment>
<evidence type="ECO:0000256" key="4">
    <source>
        <dbReference type="ARBA" id="ARBA00022737"/>
    </source>
</evidence>